<evidence type="ECO:0000313" key="8">
    <source>
        <dbReference type="Proteomes" id="UP000054217"/>
    </source>
</evidence>
<organism evidence="7 8">
    <name type="scientific">Pisolithus tinctorius Marx 270</name>
    <dbReference type="NCBI Taxonomy" id="870435"/>
    <lineage>
        <taxon>Eukaryota</taxon>
        <taxon>Fungi</taxon>
        <taxon>Dikarya</taxon>
        <taxon>Basidiomycota</taxon>
        <taxon>Agaricomycotina</taxon>
        <taxon>Agaricomycetes</taxon>
        <taxon>Agaricomycetidae</taxon>
        <taxon>Boletales</taxon>
        <taxon>Sclerodermatineae</taxon>
        <taxon>Pisolithaceae</taxon>
        <taxon>Pisolithus</taxon>
    </lineage>
</organism>
<dbReference type="InParanoid" id="A0A0C3NQL0"/>
<feature type="domain" description="Nucleoporin Nup120/160 beta-propeller" evidence="4">
    <location>
        <begin position="61"/>
        <end position="535"/>
    </location>
</feature>
<protein>
    <submittedName>
        <fullName evidence="7">Uncharacterized protein</fullName>
    </submittedName>
</protein>
<evidence type="ECO:0000259" key="6">
    <source>
        <dbReference type="Pfam" id="PF23347"/>
    </source>
</evidence>
<feature type="domain" description="Nucleoporin nup120-like HEAT repeat" evidence="5">
    <location>
        <begin position="812"/>
        <end position="976"/>
    </location>
</feature>
<dbReference type="GO" id="GO:0005643">
    <property type="term" value="C:nuclear pore"/>
    <property type="evidence" value="ECO:0007669"/>
    <property type="project" value="UniProtKB-ARBA"/>
</dbReference>
<evidence type="ECO:0000259" key="4">
    <source>
        <dbReference type="Pfam" id="PF11715"/>
    </source>
</evidence>
<evidence type="ECO:0000256" key="2">
    <source>
        <dbReference type="ARBA" id="ARBA00022448"/>
    </source>
</evidence>
<keyword evidence="2" id="KW-0813">Transport</keyword>
<name>A0A0C3NQL0_PISTI</name>
<dbReference type="Proteomes" id="UP000054217">
    <property type="component" value="Unassembled WGS sequence"/>
</dbReference>
<sequence length="1367" mass="152029">MSAGRILVAAQLSTLFPSSNAPSVVLQSSRQTLQTVLQPDTDVYPEHAVSSSIYHTPHTGSILLRVIHGGLIVELISLSALAPPIRFVFPASVISTPAVCSWGDQELHLLAVTVTGSLYRLVLPTTNLTRLWHDEVARNWCREYIIKNASDLSGSIVHVQGPHGVAIGLGNGSLLRVEVERIGDTVSDDLWTETVSQPKSLLGTFTSYIPGFHSGTNAASEFLCVASLPEPTEFGYIWTLSRDRTLRLWSASRGCVASKPLSLHALYQPNSASDNKPISLNGEAGNLLRVYSLSPNGDKSFAVVFTPTSDGPHCGGYFQIVDSSLDQLHELRTVECSPTSVNCHLQDFILNDGVLYTLWERHGTSMVQSIKLDAGSLMAVNDGAWETSNYGEETDLTPAFLDEVLLAPGSLTEKFMEVILRPGIFSPLTIRTALEQYIDACLSLPGPPPPELTSSYTSVAENIVAVVGCTVTLVQDPHTGATQHDRYWSALKRDWEGFIARCREVERSARWPLALSKGQHSDEVIAIERERVSVLAREDLPIIVHRHLSDSLPIESHFSVLDIAWTLCYKIGTEVLRNLENSIIDVLHQEIAFSIVDIMIDQVRRSDLRGILDEGTQNWVVAKLQEVEDLERSIKITLDLAAGFDLEVKREEDEVELLLPPSRSEWKAAIAASYISTSLNARYDICLALIILLFFMADDLGEWDPCLLEDVFAVFRGLSMLRYVARQPTVDQSHDHQSSQAGSTDDVIARMGSMQVSGNQPNFAPILSLAHRLISQSSEHVELPSSAHRFLDDTGLLQSTSPAHVTHFEASFCERLRDLGYYQVARAMLAWLPRTPGVTFVTARLFINLGRGDDAAYLMEKVAASFGPDSGLSFEDAETLSAVLPGKTLHDSEFTFYLEASSIFRENGLTQHEVGFLQLALSVAPPGTNAPDLWYGLIRGRIDLGFWEEAYSAIIATPFNSVRRECISQLVYRMCEENAVEELISLNFAGFSSEVDGALAFKARNTDPRVRPFYSRILYTWYTCRGDHRSAARTMYMRTQKLQEIEISSSPAEISSLMDDQAESYLLAINSLSLLEEKKAWFVVQTFTNNVHELESRKRQRLIQNLPSSSTGSGSEIIDLHALRFDYALLSAKKHLIRRDPMLLTAPEALLSPHLIIQRLGQANQFDFAMATARALDLDMSELFVMLAMQCMRLSRNPDAVFQEETSDWLLTDNSASWPGSPANRGWRYLKMSLERHDGPETNYKYSKATLEAILAHDRSLSPPPWLLHVLEDYHHEYLVRTSLKFDALESALEHTLSLIRKANFKLSRSAKMPGVTWLPYTLIDQVLAASAAQDDLGARGQMLRKELQTEVSNGVKRTQKASLFSK</sequence>
<feature type="domain" description="NUP160 C-terminal TPR" evidence="6">
    <location>
        <begin position="1120"/>
        <end position="1338"/>
    </location>
</feature>
<dbReference type="EMBL" id="KN831978">
    <property type="protein sequence ID" value="KIO03155.1"/>
    <property type="molecule type" value="Genomic_DNA"/>
</dbReference>
<dbReference type="Pfam" id="PF23300">
    <property type="entry name" value="HEAT_Nup120"/>
    <property type="match status" value="1"/>
</dbReference>
<dbReference type="InterPro" id="IPR056548">
    <property type="entry name" value="HEAT_Nup120"/>
</dbReference>
<comment type="subcellular location">
    <subcellularLocation>
        <location evidence="1">Nucleus</location>
    </subcellularLocation>
</comment>
<reference evidence="7 8" key="1">
    <citation type="submission" date="2014-04" db="EMBL/GenBank/DDBJ databases">
        <authorList>
            <consortium name="DOE Joint Genome Institute"/>
            <person name="Kuo A."/>
            <person name="Kohler A."/>
            <person name="Costa M.D."/>
            <person name="Nagy L.G."/>
            <person name="Floudas D."/>
            <person name="Copeland A."/>
            <person name="Barry K.W."/>
            <person name="Cichocki N."/>
            <person name="Veneault-Fourrey C."/>
            <person name="LaButti K."/>
            <person name="Lindquist E.A."/>
            <person name="Lipzen A."/>
            <person name="Lundell T."/>
            <person name="Morin E."/>
            <person name="Murat C."/>
            <person name="Sun H."/>
            <person name="Tunlid A."/>
            <person name="Henrissat B."/>
            <person name="Grigoriev I.V."/>
            <person name="Hibbett D.S."/>
            <person name="Martin F."/>
            <person name="Nordberg H.P."/>
            <person name="Cantor M.N."/>
            <person name="Hua S.X."/>
        </authorList>
    </citation>
    <scope>NUCLEOTIDE SEQUENCE [LARGE SCALE GENOMIC DNA]</scope>
    <source>
        <strain evidence="7 8">Marx 270</strain>
    </source>
</reference>
<reference evidence="8" key="2">
    <citation type="submission" date="2015-01" db="EMBL/GenBank/DDBJ databases">
        <title>Evolutionary Origins and Diversification of the Mycorrhizal Mutualists.</title>
        <authorList>
            <consortium name="DOE Joint Genome Institute"/>
            <consortium name="Mycorrhizal Genomics Consortium"/>
            <person name="Kohler A."/>
            <person name="Kuo A."/>
            <person name="Nagy L.G."/>
            <person name="Floudas D."/>
            <person name="Copeland A."/>
            <person name="Barry K.W."/>
            <person name="Cichocki N."/>
            <person name="Veneault-Fourrey C."/>
            <person name="LaButti K."/>
            <person name="Lindquist E.A."/>
            <person name="Lipzen A."/>
            <person name="Lundell T."/>
            <person name="Morin E."/>
            <person name="Murat C."/>
            <person name="Riley R."/>
            <person name="Ohm R."/>
            <person name="Sun H."/>
            <person name="Tunlid A."/>
            <person name="Henrissat B."/>
            <person name="Grigoriev I.V."/>
            <person name="Hibbett D.S."/>
            <person name="Martin F."/>
        </authorList>
    </citation>
    <scope>NUCLEOTIDE SEQUENCE [LARGE SCALE GENOMIC DNA]</scope>
    <source>
        <strain evidence="8">Marx 270</strain>
    </source>
</reference>
<keyword evidence="3" id="KW-0539">Nucleus</keyword>
<keyword evidence="8" id="KW-1185">Reference proteome</keyword>
<evidence type="ECO:0000259" key="5">
    <source>
        <dbReference type="Pfam" id="PF23300"/>
    </source>
</evidence>
<dbReference type="InterPro" id="IPR059141">
    <property type="entry name" value="Beta-prop_Nup120_160"/>
</dbReference>
<dbReference type="InterPro" id="IPR056536">
    <property type="entry name" value="TPR_NUP160_C"/>
</dbReference>
<dbReference type="Pfam" id="PF11715">
    <property type="entry name" value="Beta-prop_Nup120_160"/>
    <property type="match status" value="1"/>
</dbReference>
<dbReference type="GO" id="GO:0017056">
    <property type="term" value="F:structural constituent of nuclear pore"/>
    <property type="evidence" value="ECO:0007669"/>
    <property type="project" value="TreeGrafter"/>
</dbReference>
<dbReference type="PANTHER" id="PTHR21286">
    <property type="entry name" value="NUCLEAR PORE COMPLEX PROTEIN NUP160"/>
    <property type="match status" value="1"/>
</dbReference>
<accession>A0A0C3NQL0</accession>
<evidence type="ECO:0000256" key="1">
    <source>
        <dbReference type="ARBA" id="ARBA00004123"/>
    </source>
</evidence>
<evidence type="ECO:0000256" key="3">
    <source>
        <dbReference type="ARBA" id="ARBA00023242"/>
    </source>
</evidence>
<dbReference type="InterPro" id="IPR021717">
    <property type="entry name" value="Nucleoporin_Nup160"/>
</dbReference>
<evidence type="ECO:0000313" key="7">
    <source>
        <dbReference type="EMBL" id="KIO03155.1"/>
    </source>
</evidence>
<dbReference type="OrthoDB" id="67716at2759"/>
<dbReference type="STRING" id="870435.A0A0C3NQL0"/>
<dbReference type="Pfam" id="PF23347">
    <property type="entry name" value="TPR_Nup160_C"/>
    <property type="match status" value="1"/>
</dbReference>
<gene>
    <name evidence="7" type="ORF">M404DRAFT_146634</name>
</gene>
<dbReference type="HOGENOM" id="CLU_002799_0_0_1"/>
<proteinExistence type="predicted"/>
<dbReference type="PANTHER" id="PTHR21286:SF0">
    <property type="entry name" value="NUCLEAR PORE COMPLEX PROTEIN NUP160"/>
    <property type="match status" value="1"/>
</dbReference>